<reference evidence="2" key="1">
    <citation type="journal article" date="2021" name="Proc. Natl. Acad. Sci. U.S.A.">
        <title>A Catalog of Tens of Thousands of Viruses from Human Metagenomes Reveals Hidden Associations with Chronic Diseases.</title>
        <authorList>
            <person name="Tisza M.J."/>
            <person name="Buck C.B."/>
        </authorList>
    </citation>
    <scope>NUCLEOTIDE SEQUENCE</scope>
    <source>
        <strain evidence="2">CtRg81</strain>
    </source>
</reference>
<dbReference type="EMBL" id="BK015170">
    <property type="protein sequence ID" value="DAD93962.1"/>
    <property type="molecule type" value="Genomic_DNA"/>
</dbReference>
<accession>A0A8S5NI24</accession>
<keyword evidence="1" id="KW-1133">Transmembrane helix</keyword>
<proteinExistence type="predicted"/>
<keyword evidence="1" id="KW-0472">Membrane</keyword>
<sequence length="47" mass="5337">MSDSAWTVLMIILAPVVFGFLLILGMLVRIVFLISQETKLTDRLKRS</sequence>
<feature type="transmembrane region" description="Helical" evidence="1">
    <location>
        <begin position="6"/>
        <end position="34"/>
    </location>
</feature>
<organism evidence="2">
    <name type="scientific">Siphoviridae sp. ctRg81</name>
    <dbReference type="NCBI Taxonomy" id="2826336"/>
    <lineage>
        <taxon>Viruses</taxon>
        <taxon>Duplodnaviria</taxon>
        <taxon>Heunggongvirae</taxon>
        <taxon>Uroviricota</taxon>
        <taxon>Caudoviricetes</taxon>
    </lineage>
</organism>
<evidence type="ECO:0000256" key="1">
    <source>
        <dbReference type="SAM" id="Phobius"/>
    </source>
</evidence>
<protein>
    <submittedName>
        <fullName evidence="2">Uncharacterized protein</fullName>
    </submittedName>
</protein>
<evidence type="ECO:0000313" key="2">
    <source>
        <dbReference type="EMBL" id="DAD93962.1"/>
    </source>
</evidence>
<keyword evidence="1" id="KW-0812">Transmembrane</keyword>
<name>A0A8S5NI24_9CAUD</name>